<protein>
    <submittedName>
        <fullName evidence="2">Pkh1p</fullName>
    </submittedName>
</protein>
<proteinExistence type="predicted"/>
<dbReference type="InterPro" id="IPR059179">
    <property type="entry name" value="MLKL-like_MCAfunc"/>
</dbReference>
<dbReference type="InterPro" id="IPR036537">
    <property type="entry name" value="Adaptor_Cbl_N_dom_sf"/>
</dbReference>
<dbReference type="InterPro" id="IPR001245">
    <property type="entry name" value="Ser-Thr/Tyr_kinase_cat_dom"/>
</dbReference>
<dbReference type="EMBL" id="JEMT01023844">
    <property type="protein sequence ID" value="EXX63634.1"/>
    <property type="molecule type" value="Genomic_DNA"/>
</dbReference>
<dbReference type="InterPro" id="IPR000719">
    <property type="entry name" value="Prot_kinase_dom"/>
</dbReference>
<accession>A0A015K832</accession>
<dbReference type="PRINTS" id="PR00109">
    <property type="entry name" value="TYRKINASE"/>
</dbReference>
<dbReference type="InterPro" id="IPR008266">
    <property type="entry name" value="Tyr_kinase_AS"/>
</dbReference>
<dbReference type="PROSITE" id="PS50011">
    <property type="entry name" value="PROTEIN_KINASE_DOM"/>
    <property type="match status" value="2"/>
</dbReference>
<dbReference type="GO" id="GO:0007166">
    <property type="term" value="P:cell surface receptor signaling pathway"/>
    <property type="evidence" value="ECO:0007669"/>
    <property type="project" value="InterPro"/>
</dbReference>
<dbReference type="PANTHER" id="PTHR44329">
    <property type="entry name" value="SERINE/THREONINE-PROTEIN KINASE TNNI3K-RELATED"/>
    <property type="match status" value="1"/>
</dbReference>
<dbReference type="Gene3D" id="1.20.930.20">
    <property type="entry name" value="Adaptor protein Cbl, N-terminal domain"/>
    <property type="match status" value="2"/>
</dbReference>
<dbReference type="STRING" id="1432141.A0A015K832"/>
<dbReference type="Proteomes" id="UP000022910">
    <property type="component" value="Unassembled WGS sequence"/>
</dbReference>
<dbReference type="CDD" id="cd21037">
    <property type="entry name" value="MLKL_NTD"/>
    <property type="match status" value="2"/>
</dbReference>
<dbReference type="Pfam" id="PF07714">
    <property type="entry name" value="PK_Tyr_Ser-Thr"/>
    <property type="match status" value="2"/>
</dbReference>
<dbReference type="InterPro" id="IPR020635">
    <property type="entry name" value="Tyr_kinase_cat_dom"/>
</dbReference>
<dbReference type="Gene3D" id="1.10.510.10">
    <property type="entry name" value="Transferase(Phosphotransferase) domain 1"/>
    <property type="match status" value="2"/>
</dbReference>
<evidence type="ECO:0000313" key="3">
    <source>
        <dbReference type="Proteomes" id="UP000022910"/>
    </source>
</evidence>
<dbReference type="PANTHER" id="PTHR44329:SF6">
    <property type="entry name" value="RECEPTOR-INTERACTING SERINE_THREONINE-PROTEIN KINASE 1"/>
    <property type="match status" value="1"/>
</dbReference>
<dbReference type="AlphaFoldDB" id="A0A015K832"/>
<gene>
    <name evidence="2" type="ORF">RirG_150510</name>
</gene>
<feature type="domain" description="Protein kinase" evidence="1">
    <location>
        <begin position="800"/>
        <end position="1063"/>
    </location>
</feature>
<dbReference type="GO" id="GO:0004713">
    <property type="term" value="F:protein tyrosine kinase activity"/>
    <property type="evidence" value="ECO:0007669"/>
    <property type="project" value="InterPro"/>
</dbReference>
<sequence>MELASSIDIPFAQFIRLIRIVSEIFLNVTDLYNRSSQHNKNITKILMERISIANVSVNILQARKDLLNTTYYKSLQRLVQVLQDMKKFIENITQYNIMQRYLEKKVVENEFKELCEKYDNSINVLNFHLLVNFKFNAQEEDDIIIGAVELATSVSNIFSNYTELYKSSQHYDYITKILKHIFVANISVNILQAKKDLLTSNYYKSLQGLDQVLHNMIKYIEEIKQKNLKNKMIKKKFPELCEEYDSSISLLNFNLLVDLMFSDQEENYDTIFDAVELATSVSDIFSKSTESNGSTQHNKNIAKILTERVSAVITSVNILQAREESLTSTYYKGLQRLIQVLHSMKKFIGEIVQHSKMQMYLVGNKKIKKEFKDLCEEYDSSINLLNFNLLVDFMSNSQENKIVKKDIAQLIKFLVLAKNTNLVNEQVNEIAVVMQMVQNNKKGNINQIQNKIDNLPSFPYEDYEEAYEEICSDKLRKYVHVKTEEEFAFKVLDQDHINDVKNLVALFMKHKVCQNIIKFYGLTSNGVKTYLITEWAENGNLRNYILNRGQNIELKLKIRIAYDIAKGLNFLDSVKVIHRDIRSENIVITHHDIAKITNFKFSRIFDEATCNIAINKECVRYSAPEMLRREMTEEQYYTKYNSKCEVYSFGILLWEIAECKIPYEKFEDILEITRKVVDGYREKFTSSNVIPEKYQNLVNKSVDPNPDSRPIFSMMLTDLQDIYKSYSNSLNNNRSSPVQKTTQSTIVAEEDYEINRDLGLYYENRAGTEKDDEKNEVKTFELILKNAGCDKVNFMSYKELENIVPLVKGGFGEIMKAFWTKKKSHVICKKLIRTTDLKHNLLDAFIHELKIHLRLDYYNDRIIRCLGISFDKNANEYLLILQYANDGDLQNYLQKKFGKLTWDDKKKLAFQIADGLNYLHNEDVLHRDLHSKNIVIHDGNAKITDFGISKIQNSQKSTAYIGNFGIIAYMEPKRILDRNFPYTKSSDIYSFGVLMWEISSGCPPFKSSDNIITLGLAINSGTRETTISGTPEEYKELYKKCWKQEPEQRPAISEVLGGLERMVKSSDNNTIPTSKMEANRDDDYLRSKFIN</sequence>
<dbReference type="InterPro" id="IPR051681">
    <property type="entry name" value="Ser/Thr_Kinases-Pseudokinases"/>
</dbReference>
<dbReference type="OrthoDB" id="2333192at2759"/>
<comment type="caution">
    <text evidence="2">The sequence shown here is derived from an EMBL/GenBank/DDBJ whole genome shotgun (WGS) entry which is preliminary data.</text>
</comment>
<dbReference type="GO" id="GO:0004674">
    <property type="term" value="F:protein serine/threonine kinase activity"/>
    <property type="evidence" value="ECO:0007669"/>
    <property type="project" value="TreeGrafter"/>
</dbReference>
<dbReference type="PROSITE" id="PS00109">
    <property type="entry name" value="PROTEIN_KINASE_TYR"/>
    <property type="match status" value="1"/>
</dbReference>
<dbReference type="SUPFAM" id="SSF56112">
    <property type="entry name" value="Protein kinase-like (PK-like)"/>
    <property type="match status" value="2"/>
</dbReference>
<keyword evidence="3" id="KW-1185">Reference proteome</keyword>
<dbReference type="GO" id="GO:0005524">
    <property type="term" value="F:ATP binding"/>
    <property type="evidence" value="ECO:0007669"/>
    <property type="project" value="InterPro"/>
</dbReference>
<dbReference type="InterPro" id="IPR011009">
    <property type="entry name" value="Kinase-like_dom_sf"/>
</dbReference>
<organism evidence="2 3">
    <name type="scientific">Rhizophagus irregularis (strain DAOM 197198w)</name>
    <name type="common">Glomus intraradices</name>
    <dbReference type="NCBI Taxonomy" id="1432141"/>
    <lineage>
        <taxon>Eukaryota</taxon>
        <taxon>Fungi</taxon>
        <taxon>Fungi incertae sedis</taxon>
        <taxon>Mucoromycota</taxon>
        <taxon>Glomeromycotina</taxon>
        <taxon>Glomeromycetes</taxon>
        <taxon>Glomerales</taxon>
        <taxon>Glomeraceae</taxon>
        <taxon>Rhizophagus</taxon>
    </lineage>
</organism>
<feature type="domain" description="Protein kinase" evidence="1">
    <location>
        <begin position="434"/>
        <end position="723"/>
    </location>
</feature>
<dbReference type="SMART" id="SM00219">
    <property type="entry name" value="TyrKc"/>
    <property type="match status" value="2"/>
</dbReference>
<evidence type="ECO:0000259" key="1">
    <source>
        <dbReference type="PROSITE" id="PS50011"/>
    </source>
</evidence>
<evidence type="ECO:0000313" key="2">
    <source>
        <dbReference type="EMBL" id="EXX63634.1"/>
    </source>
</evidence>
<dbReference type="HOGENOM" id="CLU_284557_0_0_1"/>
<reference evidence="2 3" key="1">
    <citation type="submission" date="2014-02" db="EMBL/GenBank/DDBJ databases">
        <title>Single nucleus genome sequencing reveals high similarity among nuclei of an endomycorrhizal fungus.</title>
        <authorList>
            <person name="Lin K."/>
            <person name="Geurts R."/>
            <person name="Zhang Z."/>
            <person name="Limpens E."/>
            <person name="Saunders D.G."/>
            <person name="Mu D."/>
            <person name="Pang E."/>
            <person name="Cao H."/>
            <person name="Cha H."/>
            <person name="Lin T."/>
            <person name="Zhou Q."/>
            <person name="Shang Y."/>
            <person name="Li Y."/>
            <person name="Ivanov S."/>
            <person name="Sharma T."/>
            <person name="Velzen R.V."/>
            <person name="Ruijter N.D."/>
            <person name="Aanen D.K."/>
            <person name="Win J."/>
            <person name="Kamoun S."/>
            <person name="Bisseling T."/>
            <person name="Huang S."/>
        </authorList>
    </citation>
    <scope>NUCLEOTIDE SEQUENCE [LARGE SCALE GENOMIC DNA]</scope>
    <source>
        <strain evidence="3">DAOM197198w</strain>
    </source>
</reference>
<name>A0A015K832_RHIIW</name>